<keyword evidence="4 9" id="KW-0547">Nucleotide-binding</keyword>
<dbReference type="PANTHER" id="PTHR43097">
    <property type="entry name" value="GLUTAMINE-TRNA LIGASE"/>
    <property type="match status" value="1"/>
</dbReference>
<evidence type="ECO:0000259" key="10">
    <source>
        <dbReference type="Pfam" id="PF00749"/>
    </source>
</evidence>
<dbReference type="InterPro" id="IPR000924">
    <property type="entry name" value="Glu/Gln-tRNA-synth"/>
</dbReference>
<feature type="domain" description="Glutamyl/glutaminyl-tRNA synthetase class Ib catalytic" evidence="10">
    <location>
        <begin position="35"/>
        <end position="352"/>
    </location>
</feature>
<keyword evidence="6 9" id="KW-0648">Protein biosynthesis</keyword>
<keyword evidence="5 9" id="KW-0067">ATP-binding</keyword>
<evidence type="ECO:0000256" key="4">
    <source>
        <dbReference type="ARBA" id="ARBA00022741"/>
    </source>
</evidence>
<dbReference type="InterPro" id="IPR020058">
    <property type="entry name" value="Glu/Gln-tRNA-synth_Ib_cat-dom"/>
</dbReference>
<evidence type="ECO:0000313" key="14">
    <source>
        <dbReference type="Proteomes" id="UP000029614"/>
    </source>
</evidence>
<evidence type="ECO:0000259" key="11">
    <source>
        <dbReference type="Pfam" id="PF03950"/>
    </source>
</evidence>
<dbReference type="NCBIfam" id="TIGR00440">
    <property type="entry name" value="glnS"/>
    <property type="match status" value="1"/>
</dbReference>
<dbReference type="GO" id="GO:0005829">
    <property type="term" value="C:cytosol"/>
    <property type="evidence" value="ECO:0007669"/>
    <property type="project" value="TreeGrafter"/>
</dbReference>
<organism evidence="13 14">
    <name type="scientific">Prevotella amnii DNF00058</name>
    <dbReference type="NCBI Taxonomy" id="1401066"/>
    <lineage>
        <taxon>Bacteria</taxon>
        <taxon>Pseudomonadati</taxon>
        <taxon>Bacteroidota</taxon>
        <taxon>Bacteroidia</taxon>
        <taxon>Bacteroidales</taxon>
        <taxon>Prevotellaceae</taxon>
        <taxon>Prevotella</taxon>
    </lineage>
</organism>
<dbReference type="Gene3D" id="3.40.50.620">
    <property type="entry name" value="HUPs"/>
    <property type="match status" value="1"/>
</dbReference>
<dbReference type="SUPFAM" id="SSF50715">
    <property type="entry name" value="Ribosomal protein L25-like"/>
    <property type="match status" value="1"/>
</dbReference>
<name>A0A096AXD9_9BACT</name>
<evidence type="ECO:0000256" key="7">
    <source>
        <dbReference type="ARBA" id="ARBA00023146"/>
    </source>
</evidence>
<dbReference type="FunFam" id="2.40.240.10:FF:000001">
    <property type="entry name" value="Glutamine--tRNA ligase"/>
    <property type="match status" value="1"/>
</dbReference>
<sequence length="572" mass="66129">MTTTESNTNEEKRTLSFVEQLVEEDLAKGKNGGRIQTRFPPEPNGYLHIGHAKAICMDFGVAEHYNGVCNLRFDDTNPSKENNEYVENILNDIRWLGFKWGNIYYASDYFEKLWDFAIWMIKKGLAYIDEQGAEEIAKQKGTPTTAGIASPYRDRPIEESLALFEKMNTPEAIEGSMVLRAKLDMSNPNMHFRDPIIYRIIHIPHHRTGTKWNAYPMYDFAHGQSDYFEGVTHSICTLEFVPHRPLYDKFIDFLKEKDGTDNPLDDNRPRQIEFNRLNLTYTVMSKRKLHQLVDEHFVNGWDDPRMPTICGMRRRGYSPESIRHFIDSIGYTKFDALNDVALLEASVREDLNKRATRVSAVINPIKLVITNYPEGQTEDMEAIDNPEDNNSTKHTITFSKNLWIERDDFMEDAPKKFFRMAPGKEVRLKNAYIVTCTGCTKDADGNIIEVQAEYDPNSKSGMEGANRKVKGTLHWVSADHCLKAEVRQYDRLFSVENPSADERDFRELINPESLKINNNCYVEEYLAEKKPGDYLQFQRIGYFMLDTDSSHNHLVFNKTVGLKDNWAKKANK</sequence>
<evidence type="ECO:0000256" key="6">
    <source>
        <dbReference type="ARBA" id="ARBA00022917"/>
    </source>
</evidence>
<dbReference type="GO" id="GO:0004819">
    <property type="term" value="F:glutamine-tRNA ligase activity"/>
    <property type="evidence" value="ECO:0007669"/>
    <property type="project" value="UniProtKB-UniRule"/>
</dbReference>
<dbReference type="InterPro" id="IPR020056">
    <property type="entry name" value="Rbsml_bL25/Gln-tRNA_synth_N"/>
</dbReference>
<dbReference type="GO" id="GO:0005524">
    <property type="term" value="F:ATP binding"/>
    <property type="evidence" value="ECO:0007669"/>
    <property type="project" value="UniProtKB-KW"/>
</dbReference>
<dbReference type="AlphaFoldDB" id="A0A096AXD9"/>
<accession>A0A096AXD9</accession>
<dbReference type="SUPFAM" id="SSF52374">
    <property type="entry name" value="Nucleotidylyl transferase"/>
    <property type="match status" value="1"/>
</dbReference>
<dbReference type="Pfam" id="PF00749">
    <property type="entry name" value="tRNA-synt_1c"/>
    <property type="match status" value="1"/>
</dbReference>
<evidence type="ECO:0000256" key="2">
    <source>
        <dbReference type="ARBA" id="ARBA00022490"/>
    </source>
</evidence>
<dbReference type="Gene3D" id="2.40.240.10">
    <property type="entry name" value="Ribosomal Protein L25, Chain P"/>
    <property type="match status" value="2"/>
</dbReference>
<evidence type="ECO:0000256" key="1">
    <source>
        <dbReference type="ARBA" id="ARBA00005594"/>
    </source>
</evidence>
<keyword evidence="7 9" id="KW-0030">Aminoacyl-tRNA synthetase</keyword>
<evidence type="ECO:0000256" key="5">
    <source>
        <dbReference type="ARBA" id="ARBA00022840"/>
    </source>
</evidence>
<comment type="caution">
    <text evidence="13">The sequence shown here is derived from an EMBL/GenBank/DDBJ whole genome shotgun (WGS) entry which is preliminary data.</text>
</comment>
<dbReference type="FunFam" id="3.40.50.620:FF:000037">
    <property type="entry name" value="Glutamine--tRNA ligase cytoplasmic"/>
    <property type="match status" value="1"/>
</dbReference>
<dbReference type="PRINTS" id="PR00987">
    <property type="entry name" value="TRNASYNTHGLU"/>
</dbReference>
<dbReference type="Proteomes" id="UP000029614">
    <property type="component" value="Unassembled WGS sequence"/>
</dbReference>
<feature type="domain" description="Glutamyl/glutaminyl-tRNA synthetase class Ib anti-codon binding" evidence="11">
    <location>
        <begin position="355"/>
        <end position="455"/>
    </location>
</feature>
<dbReference type="GO" id="GO:0006425">
    <property type="term" value="P:glutaminyl-tRNA aminoacylation"/>
    <property type="evidence" value="ECO:0007669"/>
    <property type="project" value="UniProtKB-UniRule"/>
</dbReference>
<dbReference type="PANTHER" id="PTHR43097:SF5">
    <property type="entry name" value="GLUTAMATE--TRNA LIGASE"/>
    <property type="match status" value="1"/>
</dbReference>
<dbReference type="EMBL" id="JRNU01000040">
    <property type="protein sequence ID" value="KGF51346.1"/>
    <property type="molecule type" value="Genomic_DNA"/>
</dbReference>
<evidence type="ECO:0000256" key="3">
    <source>
        <dbReference type="ARBA" id="ARBA00022598"/>
    </source>
</evidence>
<evidence type="ECO:0000256" key="9">
    <source>
        <dbReference type="RuleBase" id="RU363037"/>
    </source>
</evidence>
<dbReference type="FunFam" id="1.10.1160.10:FF:000001">
    <property type="entry name" value="Glutamine--tRNA ligase"/>
    <property type="match status" value="1"/>
</dbReference>
<keyword evidence="14" id="KW-1185">Reference proteome</keyword>
<dbReference type="InterPro" id="IPR050132">
    <property type="entry name" value="Gln/Glu-tRNA_Ligase"/>
</dbReference>
<dbReference type="RefSeq" id="WP_019036447.1">
    <property type="nucleotide sequence ID" value="NZ_JRNU01000040.1"/>
</dbReference>
<evidence type="ECO:0000259" key="12">
    <source>
        <dbReference type="Pfam" id="PF20974"/>
    </source>
</evidence>
<gene>
    <name evidence="13" type="ORF">HMPREF9302_07770</name>
</gene>
<dbReference type="InterPro" id="IPR011035">
    <property type="entry name" value="Ribosomal_bL25/Gln-tRNA_synth"/>
</dbReference>
<reference evidence="13 14" key="1">
    <citation type="submission" date="2014-07" db="EMBL/GenBank/DDBJ databases">
        <authorList>
            <person name="McCorrison J."/>
            <person name="Sanka R."/>
            <person name="Torralba M."/>
            <person name="Gillis M."/>
            <person name="Haft D.H."/>
            <person name="Methe B."/>
            <person name="Sutton G."/>
            <person name="Nelson K.E."/>
        </authorList>
    </citation>
    <scope>NUCLEOTIDE SEQUENCE [LARGE SCALE GENOMIC DNA]</scope>
    <source>
        <strain evidence="13 14">DNF00058</strain>
    </source>
</reference>
<protein>
    <recommendedName>
        <fullName evidence="8">Glutamine--tRNA ligase</fullName>
        <ecNumber evidence="8">6.1.1.18</ecNumber>
    </recommendedName>
</protein>
<keyword evidence="2" id="KW-0963">Cytoplasm</keyword>
<dbReference type="EC" id="6.1.1.18" evidence="8"/>
<keyword evidence="3 9" id="KW-0436">Ligase</keyword>
<dbReference type="OrthoDB" id="9801560at2"/>
<dbReference type="InterPro" id="IPR020059">
    <property type="entry name" value="Glu/Gln-tRNA-synth_Ib_codon-bd"/>
</dbReference>
<evidence type="ECO:0000313" key="13">
    <source>
        <dbReference type="EMBL" id="KGF51346.1"/>
    </source>
</evidence>
<dbReference type="NCBIfam" id="NF011291">
    <property type="entry name" value="PRK14703.1"/>
    <property type="match status" value="1"/>
</dbReference>
<evidence type="ECO:0000256" key="8">
    <source>
        <dbReference type="NCBIfam" id="TIGR00440"/>
    </source>
</evidence>
<dbReference type="InterPro" id="IPR004514">
    <property type="entry name" value="Gln-tRNA-synth"/>
</dbReference>
<proteinExistence type="inferred from homology"/>
<feature type="domain" description="tRNA synthetases class I (E and Q) anti-codon binding" evidence="12">
    <location>
        <begin position="472"/>
        <end position="546"/>
    </location>
</feature>
<dbReference type="InterPro" id="IPR049437">
    <property type="entry name" value="tRNA-synt_1c_C2"/>
</dbReference>
<dbReference type="FunFam" id="3.90.800.10:FF:000001">
    <property type="entry name" value="Glutamine--tRNA ligase"/>
    <property type="match status" value="1"/>
</dbReference>
<dbReference type="InterPro" id="IPR014729">
    <property type="entry name" value="Rossmann-like_a/b/a_fold"/>
</dbReference>
<dbReference type="Pfam" id="PF03950">
    <property type="entry name" value="tRNA-synt_1c_C"/>
    <property type="match status" value="1"/>
</dbReference>
<dbReference type="Pfam" id="PF20974">
    <property type="entry name" value="tRNA-synt_1c_C2"/>
    <property type="match status" value="1"/>
</dbReference>
<comment type="similarity">
    <text evidence="1 9">Belongs to the class-I aminoacyl-tRNA synthetase family.</text>
</comment>